<keyword evidence="2" id="KW-1185">Reference proteome</keyword>
<dbReference type="Proteomes" id="UP001520654">
    <property type="component" value="Unassembled WGS sequence"/>
</dbReference>
<gene>
    <name evidence="1" type="ORF">K7B10_20725</name>
</gene>
<accession>A0ABS8E8E5</accession>
<name>A0ABS8E8E5_9ACTN</name>
<reference evidence="1 2" key="1">
    <citation type="submission" date="2021-08" db="EMBL/GenBank/DDBJ databases">
        <title>Genomic Architecture of Streptomyces flavotricini NGL1 and Streptomyces erythrochromogenes HMS4 With Differential Plant Beneficial attributes and laccase production capabilities.</title>
        <authorList>
            <person name="Salwan R."/>
            <person name="Kaur R."/>
            <person name="Sharma V."/>
        </authorList>
    </citation>
    <scope>NUCLEOTIDE SEQUENCE [LARGE SCALE GENOMIC DNA]</scope>
    <source>
        <strain evidence="1 2">NGL1</strain>
    </source>
</reference>
<proteinExistence type="predicted"/>
<dbReference type="EMBL" id="JAINUL010000001">
    <property type="protein sequence ID" value="MCC0097174.1"/>
    <property type="molecule type" value="Genomic_DNA"/>
</dbReference>
<dbReference type="SUPFAM" id="SSF48452">
    <property type="entry name" value="TPR-like"/>
    <property type="match status" value="1"/>
</dbReference>
<comment type="caution">
    <text evidence="1">The sequence shown here is derived from an EMBL/GenBank/DDBJ whole genome shotgun (WGS) entry which is preliminary data.</text>
</comment>
<protein>
    <submittedName>
        <fullName evidence="1">Tetratricopeptide repeat protein</fullName>
    </submittedName>
</protein>
<evidence type="ECO:0000313" key="2">
    <source>
        <dbReference type="Proteomes" id="UP001520654"/>
    </source>
</evidence>
<organism evidence="1 2">
    <name type="scientific">Streptomyces flavotricini</name>
    <dbReference type="NCBI Taxonomy" id="66888"/>
    <lineage>
        <taxon>Bacteria</taxon>
        <taxon>Bacillati</taxon>
        <taxon>Actinomycetota</taxon>
        <taxon>Actinomycetes</taxon>
        <taxon>Kitasatosporales</taxon>
        <taxon>Streptomycetaceae</taxon>
        <taxon>Streptomyces</taxon>
    </lineage>
</organism>
<sequence length="1006" mass="108968">MTMLTREEIEQGLAENRSSPNGAARNAHAEVLVGAAEAIGDGALFRTALDNLINAYLWSAESSKMLVPFARLLQEYDKDPGSFGRWDAHSLFWQFKWVATAISDSPEIPLESAVGWLDEMERRYRIAGYSERPVRESELWLADAIGDDDRAERAHRAWLAADRDDMSDCHACELNGQGAYAVLRGDDARALELWQPVLAGERTCAEEPHRLLATSLLPLLRLGRFDDARSHHVRGYRMARGNESLLPSIGKHIEFCALSGNESRGLEILAEHAAHMSPLVNVDDQMAFHGGILVLLRRLTELGHGQSPAVPYEGVPHTVSELYEVLRASSLEIARRFDARNGTTRVSDRFLARIGREPLVGVLPLGVRSGALPRPAAAVSAATAVPAPPAADVEELVERARQAREQRHPAADALWAELGVRVDARPEDEVDPLLAADVADQRALTAARGGAPNAAELLEAVRDRYRELGQSERAALVELRLASAAAQSGAEPRRIRELLAVALKSAEALDADEPLRGRRIALAELSSIRVESYLRSLEAGPEHEHLHEPGQDHGHGELAAELDAFVAAYEHALPDLAAEAEEMLGRVALSQGEPERALPLLAASAARAVSAGLPWQAVDALVLRAGVLMSVERPEEAEEAARSALEHSAEVTEAETQGVVRLTLADILLRRTDAGAEAAEHALTAAHWFDQAGLTADGGAQARLVLARAYAREGRHADAAEVLQSTLPDLLEHGEGQAVSVREFLGDLLRQLGDSRAAAEQYLLAAEVAKGWEDTRPQAALAQAAAEQLSAARLDQEALAAYERSLELYRMTGDAPVAEVRILRSLAWMAPRADANEAAWARARDLMGQAAGVLEAALAEAGPAGSAEAGEGRAAPQLRAELAQTWLQLAQLLDWRVTSYEQAEDDEDGGGGEGSRRLKVDAEALRREEIELTARAGDLYAELGPDHLGDRLQCVQYAAWTEQEIGREEAGAARLSELIEEFRAMPEGVPDELLERAQSTLDSLRS</sequence>
<dbReference type="Gene3D" id="1.25.40.10">
    <property type="entry name" value="Tetratricopeptide repeat domain"/>
    <property type="match status" value="2"/>
</dbReference>
<evidence type="ECO:0000313" key="1">
    <source>
        <dbReference type="EMBL" id="MCC0097174.1"/>
    </source>
</evidence>
<dbReference type="InterPro" id="IPR011990">
    <property type="entry name" value="TPR-like_helical_dom_sf"/>
</dbReference>
<dbReference type="RefSeq" id="WP_229337982.1">
    <property type="nucleotide sequence ID" value="NZ_JAINUL010000001.1"/>
</dbReference>